<feature type="coiled-coil region" evidence="1">
    <location>
        <begin position="36"/>
        <end position="81"/>
    </location>
</feature>
<proteinExistence type="predicted"/>
<accession>A0AAJ1T700</accession>
<evidence type="ECO:0000256" key="1">
    <source>
        <dbReference type="SAM" id="Coils"/>
    </source>
</evidence>
<keyword evidence="3" id="KW-1185">Reference proteome</keyword>
<comment type="caution">
    <text evidence="2">The sequence shown here is derived from an EMBL/GenBank/DDBJ whole genome shotgun (WGS) entry which is preliminary data.</text>
</comment>
<organism evidence="2 3">
    <name type="scientific">Oikeobacillus pervagus</name>
    <dbReference type="NCBI Taxonomy" id="1325931"/>
    <lineage>
        <taxon>Bacteria</taxon>
        <taxon>Bacillati</taxon>
        <taxon>Bacillota</taxon>
        <taxon>Bacilli</taxon>
        <taxon>Bacillales</taxon>
        <taxon>Bacillaceae</taxon>
        <taxon>Oikeobacillus</taxon>
    </lineage>
</organism>
<dbReference type="InterPro" id="IPR019668">
    <property type="entry name" value="Uncharacterised_YtzC"/>
</dbReference>
<evidence type="ECO:0000313" key="3">
    <source>
        <dbReference type="Proteomes" id="UP001237207"/>
    </source>
</evidence>
<dbReference type="RefSeq" id="WP_307257767.1">
    <property type="nucleotide sequence ID" value="NZ_JAUSUC010000026.1"/>
</dbReference>
<name>A0AAJ1T700_9BACI</name>
<reference evidence="2" key="1">
    <citation type="submission" date="2023-07" db="EMBL/GenBank/DDBJ databases">
        <title>Genomic Encyclopedia of Type Strains, Phase IV (KMG-IV): sequencing the most valuable type-strain genomes for metagenomic binning, comparative biology and taxonomic classification.</title>
        <authorList>
            <person name="Goeker M."/>
        </authorList>
    </citation>
    <scope>NUCLEOTIDE SEQUENCE</scope>
    <source>
        <strain evidence="2">DSM 23947</strain>
    </source>
</reference>
<keyword evidence="1" id="KW-0175">Coiled coil</keyword>
<gene>
    <name evidence="2" type="ORF">J2S13_002185</name>
</gene>
<dbReference type="Proteomes" id="UP001237207">
    <property type="component" value="Unassembled WGS sequence"/>
</dbReference>
<sequence>MATRDSMDQFIQRCEDVFRQAQDQYKEGHLQGHYHDEEYTESMQQLEELYNDLLQLYNSANSQQREMLDRKRFQLQQLQNNMILLDHDRYGGRMF</sequence>
<dbReference type="EMBL" id="JAUSUC010000026">
    <property type="protein sequence ID" value="MDQ0215765.1"/>
    <property type="molecule type" value="Genomic_DNA"/>
</dbReference>
<dbReference type="AlphaFoldDB" id="A0AAJ1T700"/>
<dbReference type="Pfam" id="PF10732">
    <property type="entry name" value="DUF2524"/>
    <property type="match status" value="1"/>
</dbReference>
<protein>
    <submittedName>
        <fullName evidence="2">Coenzyme F420-reducing hydrogenase alpha subunit</fullName>
    </submittedName>
</protein>
<evidence type="ECO:0000313" key="2">
    <source>
        <dbReference type="EMBL" id="MDQ0215765.1"/>
    </source>
</evidence>